<dbReference type="InterPro" id="IPR011330">
    <property type="entry name" value="Glyco_hydro/deAcase_b/a-brl"/>
</dbReference>
<dbReference type="FunFam" id="1.20.1270.50:FF:000003">
    <property type="entry name" value="Alpha-mannosidase"/>
    <property type="match status" value="1"/>
</dbReference>
<evidence type="ECO:0000256" key="4">
    <source>
        <dbReference type="ARBA" id="ARBA00022723"/>
    </source>
</evidence>
<dbReference type="SUPFAM" id="SSF88713">
    <property type="entry name" value="Glycoside hydrolase/deacetylase"/>
    <property type="match status" value="1"/>
</dbReference>
<dbReference type="AlphaFoldDB" id="B4N085"/>
<protein>
    <recommendedName>
        <fullName evidence="3 10">Alpha-mannosidase</fullName>
        <ecNumber evidence="10">3.2.1.-</ecNumber>
    </recommendedName>
</protein>
<comment type="similarity">
    <text evidence="2 10">Belongs to the glycosyl hydrolase 38 family.</text>
</comment>
<dbReference type="Pfam" id="PF09261">
    <property type="entry name" value="Alpha-mann_mid"/>
    <property type="match status" value="1"/>
</dbReference>
<reference evidence="12 13" key="1">
    <citation type="journal article" date="2007" name="Nature">
        <title>Evolution of genes and genomes on the Drosophila phylogeny.</title>
        <authorList>
            <consortium name="Drosophila 12 Genomes Consortium"/>
            <person name="Clark A.G."/>
            <person name="Eisen M.B."/>
            <person name="Smith D.R."/>
            <person name="Bergman C.M."/>
            <person name="Oliver B."/>
            <person name="Markow T.A."/>
            <person name="Kaufman T.C."/>
            <person name="Kellis M."/>
            <person name="Gelbart W."/>
            <person name="Iyer V.N."/>
            <person name="Pollard D.A."/>
            <person name="Sackton T.B."/>
            <person name="Larracuente A.M."/>
            <person name="Singh N.D."/>
            <person name="Abad J.P."/>
            <person name="Abt D.N."/>
            <person name="Adryan B."/>
            <person name="Aguade M."/>
            <person name="Akashi H."/>
            <person name="Anderson W.W."/>
            <person name="Aquadro C.F."/>
            <person name="Ardell D.H."/>
            <person name="Arguello R."/>
            <person name="Artieri C.G."/>
            <person name="Barbash D.A."/>
            <person name="Barker D."/>
            <person name="Barsanti P."/>
            <person name="Batterham P."/>
            <person name="Batzoglou S."/>
            <person name="Begun D."/>
            <person name="Bhutkar A."/>
            <person name="Blanco E."/>
            <person name="Bosak S.A."/>
            <person name="Bradley R.K."/>
            <person name="Brand A.D."/>
            <person name="Brent M.R."/>
            <person name="Brooks A.N."/>
            <person name="Brown R.H."/>
            <person name="Butlin R.K."/>
            <person name="Caggese C."/>
            <person name="Calvi B.R."/>
            <person name="Bernardo de Carvalho A."/>
            <person name="Caspi A."/>
            <person name="Castrezana S."/>
            <person name="Celniker S.E."/>
            <person name="Chang J.L."/>
            <person name="Chapple C."/>
            <person name="Chatterji S."/>
            <person name="Chinwalla A."/>
            <person name="Civetta A."/>
            <person name="Clifton S.W."/>
            <person name="Comeron J.M."/>
            <person name="Costello J.C."/>
            <person name="Coyne J.A."/>
            <person name="Daub J."/>
            <person name="David R.G."/>
            <person name="Delcher A.L."/>
            <person name="Delehaunty K."/>
            <person name="Do C.B."/>
            <person name="Ebling H."/>
            <person name="Edwards K."/>
            <person name="Eickbush T."/>
            <person name="Evans J.D."/>
            <person name="Filipski A."/>
            <person name="Findeiss S."/>
            <person name="Freyhult E."/>
            <person name="Fulton L."/>
            <person name="Fulton R."/>
            <person name="Garcia A.C."/>
            <person name="Gardiner A."/>
            <person name="Garfield D.A."/>
            <person name="Garvin B.E."/>
            <person name="Gibson G."/>
            <person name="Gilbert D."/>
            <person name="Gnerre S."/>
            <person name="Godfrey J."/>
            <person name="Good R."/>
            <person name="Gotea V."/>
            <person name="Gravely B."/>
            <person name="Greenberg A.J."/>
            <person name="Griffiths-Jones S."/>
            <person name="Gross S."/>
            <person name="Guigo R."/>
            <person name="Gustafson E.A."/>
            <person name="Haerty W."/>
            <person name="Hahn M.W."/>
            <person name="Halligan D.L."/>
            <person name="Halpern A.L."/>
            <person name="Halter G.M."/>
            <person name="Han M.V."/>
            <person name="Heger A."/>
            <person name="Hillier L."/>
            <person name="Hinrichs A.S."/>
            <person name="Holmes I."/>
            <person name="Hoskins R.A."/>
            <person name="Hubisz M.J."/>
            <person name="Hultmark D."/>
            <person name="Huntley M.A."/>
            <person name="Jaffe D.B."/>
            <person name="Jagadeeshan S."/>
            <person name="Jeck W.R."/>
            <person name="Johnson J."/>
            <person name="Jones C.D."/>
            <person name="Jordan W.C."/>
            <person name="Karpen G.H."/>
            <person name="Kataoka E."/>
            <person name="Keightley P.D."/>
            <person name="Kheradpour P."/>
            <person name="Kirkness E.F."/>
            <person name="Koerich L.B."/>
            <person name="Kristiansen K."/>
            <person name="Kudrna D."/>
            <person name="Kulathinal R.J."/>
            <person name="Kumar S."/>
            <person name="Kwok R."/>
            <person name="Lander E."/>
            <person name="Langley C.H."/>
            <person name="Lapoint R."/>
            <person name="Lazzaro B.P."/>
            <person name="Lee S.J."/>
            <person name="Levesque L."/>
            <person name="Li R."/>
            <person name="Lin C.F."/>
            <person name="Lin M.F."/>
            <person name="Lindblad-Toh K."/>
            <person name="Llopart A."/>
            <person name="Long M."/>
            <person name="Low L."/>
            <person name="Lozovsky E."/>
            <person name="Lu J."/>
            <person name="Luo M."/>
            <person name="Machado C.A."/>
            <person name="Makalowski W."/>
            <person name="Marzo M."/>
            <person name="Matsuda M."/>
            <person name="Matzkin L."/>
            <person name="McAllister B."/>
            <person name="McBride C.S."/>
            <person name="McKernan B."/>
            <person name="McKernan K."/>
            <person name="Mendez-Lago M."/>
            <person name="Minx P."/>
            <person name="Mollenhauer M.U."/>
            <person name="Montooth K."/>
            <person name="Mount S.M."/>
            <person name="Mu X."/>
            <person name="Myers E."/>
            <person name="Negre B."/>
            <person name="Newfeld S."/>
            <person name="Nielsen R."/>
            <person name="Noor M.A."/>
            <person name="O'Grady P."/>
            <person name="Pachter L."/>
            <person name="Papaceit M."/>
            <person name="Parisi M.J."/>
            <person name="Parisi M."/>
            <person name="Parts L."/>
            <person name="Pedersen J.S."/>
            <person name="Pesole G."/>
            <person name="Phillippy A.M."/>
            <person name="Ponting C.P."/>
            <person name="Pop M."/>
            <person name="Porcelli D."/>
            <person name="Powell J.R."/>
            <person name="Prohaska S."/>
            <person name="Pruitt K."/>
            <person name="Puig M."/>
            <person name="Quesneville H."/>
            <person name="Ram K.R."/>
            <person name="Rand D."/>
            <person name="Rasmussen M.D."/>
            <person name="Reed L.K."/>
            <person name="Reenan R."/>
            <person name="Reily A."/>
            <person name="Remington K.A."/>
            <person name="Rieger T.T."/>
            <person name="Ritchie M.G."/>
            <person name="Robin C."/>
            <person name="Rogers Y.H."/>
            <person name="Rohde C."/>
            <person name="Rozas J."/>
            <person name="Rubenfield M.J."/>
            <person name="Ruiz A."/>
            <person name="Russo S."/>
            <person name="Salzberg S.L."/>
            <person name="Sanchez-Gracia A."/>
            <person name="Saranga D.J."/>
            <person name="Sato H."/>
            <person name="Schaeffer S.W."/>
            <person name="Schatz M.C."/>
            <person name="Schlenke T."/>
            <person name="Schwartz R."/>
            <person name="Segarra C."/>
            <person name="Singh R.S."/>
            <person name="Sirot L."/>
            <person name="Sirota M."/>
            <person name="Sisneros N.B."/>
            <person name="Smith C.D."/>
            <person name="Smith T.F."/>
            <person name="Spieth J."/>
            <person name="Stage D.E."/>
            <person name="Stark A."/>
            <person name="Stephan W."/>
            <person name="Strausberg R.L."/>
            <person name="Strempel S."/>
            <person name="Sturgill D."/>
            <person name="Sutton G."/>
            <person name="Sutton G.G."/>
            <person name="Tao W."/>
            <person name="Teichmann S."/>
            <person name="Tobari Y.N."/>
            <person name="Tomimura Y."/>
            <person name="Tsolas J.M."/>
            <person name="Valente V.L."/>
            <person name="Venter E."/>
            <person name="Venter J.C."/>
            <person name="Vicario S."/>
            <person name="Vieira F.G."/>
            <person name="Vilella A.J."/>
            <person name="Villasante A."/>
            <person name="Walenz B."/>
            <person name="Wang J."/>
            <person name="Wasserman M."/>
            <person name="Watts T."/>
            <person name="Wilson D."/>
            <person name="Wilson R.K."/>
            <person name="Wing R.A."/>
            <person name="Wolfner M.F."/>
            <person name="Wong A."/>
            <person name="Wong G.K."/>
            <person name="Wu C.I."/>
            <person name="Wu G."/>
            <person name="Yamamoto D."/>
            <person name="Yang H.P."/>
            <person name="Yang S.P."/>
            <person name="Yorke J.A."/>
            <person name="Yoshida K."/>
            <person name="Zdobnov E."/>
            <person name="Zhang P."/>
            <person name="Zhang Y."/>
            <person name="Zimin A.V."/>
            <person name="Baldwin J."/>
            <person name="Abdouelleil A."/>
            <person name="Abdulkadir J."/>
            <person name="Abebe A."/>
            <person name="Abera B."/>
            <person name="Abreu J."/>
            <person name="Acer S.C."/>
            <person name="Aftuck L."/>
            <person name="Alexander A."/>
            <person name="An P."/>
            <person name="Anderson E."/>
            <person name="Anderson S."/>
            <person name="Arachi H."/>
            <person name="Azer M."/>
            <person name="Bachantsang P."/>
            <person name="Barry A."/>
            <person name="Bayul T."/>
            <person name="Berlin A."/>
            <person name="Bessette D."/>
            <person name="Bloom T."/>
            <person name="Blye J."/>
            <person name="Boguslavskiy L."/>
            <person name="Bonnet C."/>
            <person name="Boukhgalter B."/>
            <person name="Bourzgui I."/>
            <person name="Brown A."/>
            <person name="Cahill P."/>
            <person name="Channer S."/>
            <person name="Cheshatsang Y."/>
            <person name="Chuda L."/>
            <person name="Citroen M."/>
            <person name="Collymore A."/>
            <person name="Cooke P."/>
            <person name="Costello M."/>
            <person name="D'Aco K."/>
            <person name="Daza R."/>
            <person name="De Haan G."/>
            <person name="DeGray S."/>
            <person name="DeMaso C."/>
            <person name="Dhargay N."/>
            <person name="Dooley K."/>
            <person name="Dooley E."/>
            <person name="Doricent M."/>
            <person name="Dorje P."/>
            <person name="Dorjee K."/>
            <person name="Dupes A."/>
            <person name="Elong R."/>
            <person name="Falk J."/>
            <person name="Farina A."/>
            <person name="Faro S."/>
            <person name="Ferguson D."/>
            <person name="Fisher S."/>
            <person name="Foley C.D."/>
            <person name="Franke A."/>
            <person name="Friedrich D."/>
            <person name="Gadbois L."/>
            <person name="Gearin G."/>
            <person name="Gearin C.R."/>
            <person name="Giannoukos G."/>
            <person name="Goode T."/>
            <person name="Graham J."/>
            <person name="Grandbois E."/>
            <person name="Grewal S."/>
            <person name="Gyaltsen K."/>
            <person name="Hafez N."/>
            <person name="Hagos B."/>
            <person name="Hall J."/>
            <person name="Henson C."/>
            <person name="Hollinger A."/>
            <person name="Honan T."/>
            <person name="Huard M.D."/>
            <person name="Hughes L."/>
            <person name="Hurhula B."/>
            <person name="Husby M.E."/>
            <person name="Kamat A."/>
            <person name="Kanga B."/>
            <person name="Kashin S."/>
            <person name="Khazanovich D."/>
            <person name="Kisner P."/>
            <person name="Lance K."/>
            <person name="Lara M."/>
            <person name="Lee W."/>
            <person name="Lennon N."/>
            <person name="Letendre F."/>
            <person name="LeVine R."/>
            <person name="Lipovsky A."/>
            <person name="Liu X."/>
            <person name="Liu J."/>
            <person name="Liu S."/>
            <person name="Lokyitsang T."/>
            <person name="Lokyitsang Y."/>
            <person name="Lubonja R."/>
            <person name="Lui A."/>
            <person name="MacDonald P."/>
            <person name="Magnisalis V."/>
            <person name="Maru K."/>
            <person name="Matthews C."/>
            <person name="McCusker W."/>
            <person name="McDonough S."/>
            <person name="Mehta T."/>
            <person name="Meldrim J."/>
            <person name="Meneus L."/>
            <person name="Mihai O."/>
            <person name="Mihalev A."/>
            <person name="Mihova T."/>
            <person name="Mittelman R."/>
            <person name="Mlenga V."/>
            <person name="Montmayeur A."/>
            <person name="Mulrain L."/>
            <person name="Navidi A."/>
            <person name="Naylor J."/>
            <person name="Negash T."/>
            <person name="Nguyen T."/>
            <person name="Nguyen N."/>
            <person name="Nicol R."/>
            <person name="Norbu C."/>
            <person name="Norbu N."/>
            <person name="Novod N."/>
            <person name="O'Neill B."/>
            <person name="Osman S."/>
            <person name="Markiewicz E."/>
            <person name="Oyono O.L."/>
            <person name="Patti C."/>
            <person name="Phunkhang P."/>
            <person name="Pierre F."/>
            <person name="Priest M."/>
            <person name="Raghuraman S."/>
            <person name="Rege F."/>
            <person name="Reyes R."/>
            <person name="Rise C."/>
            <person name="Rogov P."/>
            <person name="Ross K."/>
            <person name="Ryan E."/>
            <person name="Settipalli S."/>
            <person name="Shea T."/>
            <person name="Sherpa N."/>
            <person name="Shi L."/>
            <person name="Shih D."/>
            <person name="Sparrow T."/>
            <person name="Spaulding J."/>
            <person name="Stalker J."/>
            <person name="Stange-Thomann N."/>
            <person name="Stavropoulos S."/>
            <person name="Stone C."/>
            <person name="Strader C."/>
            <person name="Tesfaye S."/>
            <person name="Thomson T."/>
            <person name="Thoulutsang Y."/>
            <person name="Thoulutsang D."/>
            <person name="Topham K."/>
            <person name="Topping I."/>
            <person name="Tsamla T."/>
            <person name="Vassiliev H."/>
            <person name="Vo A."/>
            <person name="Wangchuk T."/>
            <person name="Wangdi T."/>
            <person name="Weiand M."/>
            <person name="Wilkinson J."/>
            <person name="Wilson A."/>
            <person name="Yadav S."/>
            <person name="Young G."/>
            <person name="Yu Q."/>
            <person name="Zembek L."/>
            <person name="Zhong D."/>
            <person name="Zimmer A."/>
            <person name="Zwirko Z."/>
            <person name="Jaffe D.B."/>
            <person name="Alvarez P."/>
            <person name="Brockman W."/>
            <person name="Butler J."/>
            <person name="Chin C."/>
            <person name="Gnerre S."/>
            <person name="Grabherr M."/>
            <person name="Kleber M."/>
            <person name="Mauceli E."/>
            <person name="MacCallum I."/>
        </authorList>
    </citation>
    <scope>NUCLEOTIDE SEQUENCE [LARGE SCALE GENOMIC DNA]</scope>
    <source>
        <strain evidence="13">Tucson 14030-0811.24</strain>
    </source>
</reference>
<keyword evidence="5 10" id="KW-0378">Hydrolase</keyword>
<dbReference type="GO" id="GO:0004559">
    <property type="term" value="F:alpha-mannosidase activity"/>
    <property type="evidence" value="ECO:0007669"/>
    <property type="project" value="UniProtKB-EC"/>
</dbReference>
<dbReference type="InterPro" id="IPR015341">
    <property type="entry name" value="Glyco_hydro_38_cen"/>
</dbReference>
<dbReference type="FunFam" id="2.60.40.1180:FF:000018">
    <property type="entry name" value="Alpha-mannosidase"/>
    <property type="match status" value="1"/>
</dbReference>
<comment type="catalytic activity">
    <reaction evidence="1">
        <text>Hydrolysis of terminal, non-reducing alpha-D-mannose residues in alpha-D-mannosides.</text>
        <dbReference type="EC" id="3.2.1.24"/>
    </reaction>
</comment>
<dbReference type="Proteomes" id="UP000007798">
    <property type="component" value="Unassembled WGS sequence"/>
</dbReference>
<evidence type="ECO:0000313" key="13">
    <source>
        <dbReference type="Proteomes" id="UP000007798"/>
    </source>
</evidence>
<keyword evidence="13" id="KW-1185">Reference proteome</keyword>
<keyword evidence="10" id="KW-0732">Signal</keyword>
<dbReference type="FunFam" id="3.20.110.10:FF:000001">
    <property type="entry name" value="Alpha-mannosidase"/>
    <property type="match status" value="1"/>
</dbReference>
<accession>B4N085</accession>
<dbReference type="FunFam" id="1.20.1270.50:FF:000002">
    <property type="entry name" value="Alpha-mannosidase"/>
    <property type="match status" value="1"/>
</dbReference>
<dbReference type="InterPro" id="IPR011682">
    <property type="entry name" value="Glyco_hydro_38_C"/>
</dbReference>
<dbReference type="OMA" id="NGRELIW"/>
<evidence type="ECO:0000256" key="2">
    <source>
        <dbReference type="ARBA" id="ARBA00009792"/>
    </source>
</evidence>
<dbReference type="Gene3D" id="2.60.40.1180">
    <property type="entry name" value="Golgi alpha-mannosidase II"/>
    <property type="match status" value="1"/>
</dbReference>
<dbReference type="Pfam" id="PF07748">
    <property type="entry name" value="Glyco_hydro_38C"/>
    <property type="match status" value="1"/>
</dbReference>
<evidence type="ECO:0000256" key="3">
    <source>
        <dbReference type="ARBA" id="ARBA00012752"/>
    </source>
</evidence>
<dbReference type="Gene3D" id="1.20.1270.50">
    <property type="entry name" value="Glycoside hydrolase family 38, central domain"/>
    <property type="match status" value="2"/>
</dbReference>
<dbReference type="Gene3D" id="2.70.98.30">
    <property type="entry name" value="Golgi alpha-mannosidase II, domain 4"/>
    <property type="match status" value="1"/>
</dbReference>
<keyword evidence="9 10" id="KW-0326">Glycosidase</keyword>
<dbReference type="InterPro" id="IPR028995">
    <property type="entry name" value="Glyco_hydro_57/38_cen_sf"/>
</dbReference>
<dbReference type="FunFam" id="2.60.40.1360:FF:000004">
    <property type="entry name" value="Alpha-mannosidase"/>
    <property type="match status" value="1"/>
</dbReference>
<dbReference type="GO" id="GO:0005764">
    <property type="term" value="C:lysosome"/>
    <property type="evidence" value="ECO:0007669"/>
    <property type="project" value="TreeGrafter"/>
</dbReference>
<dbReference type="GO" id="GO:0046872">
    <property type="term" value="F:metal ion binding"/>
    <property type="evidence" value="ECO:0007669"/>
    <property type="project" value="UniProtKB-KW"/>
</dbReference>
<dbReference type="Pfam" id="PF17677">
    <property type="entry name" value="Glyco_hydro38C2"/>
    <property type="match status" value="1"/>
</dbReference>
<proteinExistence type="inferred from homology"/>
<dbReference type="eggNOG" id="KOG1959">
    <property type="taxonomic scope" value="Eukaryota"/>
</dbReference>
<dbReference type="CDD" id="cd10810">
    <property type="entry name" value="GH38N_AMII_LAM_like"/>
    <property type="match status" value="1"/>
</dbReference>
<dbReference type="Pfam" id="PF01074">
    <property type="entry name" value="Glyco_hydro_38N"/>
    <property type="match status" value="1"/>
</dbReference>
<dbReference type="InterPro" id="IPR011013">
    <property type="entry name" value="Gal_mutarotase_sf_dom"/>
</dbReference>
<keyword evidence="6 10" id="KW-0862">Zinc</keyword>
<dbReference type="SUPFAM" id="SSF88688">
    <property type="entry name" value="Families 57/38 glycoside transferase middle domain"/>
    <property type="match status" value="1"/>
</dbReference>
<evidence type="ECO:0000256" key="8">
    <source>
        <dbReference type="ARBA" id="ARBA00023180"/>
    </source>
</evidence>
<dbReference type="InterPro" id="IPR000602">
    <property type="entry name" value="Glyco_hydro_38_N"/>
</dbReference>
<feature type="domain" description="Glycoside hydrolase family 38 central" evidence="11">
    <location>
        <begin position="357"/>
        <end position="433"/>
    </location>
</feature>
<dbReference type="HOGENOM" id="CLU_004690_2_0_1"/>
<evidence type="ECO:0000256" key="1">
    <source>
        <dbReference type="ARBA" id="ARBA00000365"/>
    </source>
</evidence>
<dbReference type="InterPro" id="IPR037094">
    <property type="entry name" value="Glyco_hydro_38_cen_sf"/>
</dbReference>
<dbReference type="FunFam" id="2.70.98.30:FF:000003">
    <property type="entry name" value="Alpha-mannosidase"/>
    <property type="match status" value="1"/>
</dbReference>
<gene>
    <name evidence="12" type="primary">Dwil\GK24529</name>
    <name evidence="12" type="ORF">Dwil_GK24529</name>
</gene>
<dbReference type="InterPro" id="IPR013780">
    <property type="entry name" value="Glyco_hydro_b"/>
</dbReference>
<evidence type="ECO:0000256" key="5">
    <source>
        <dbReference type="ARBA" id="ARBA00022801"/>
    </source>
</evidence>
<organism evidence="12 13">
    <name type="scientific">Drosophila willistoni</name>
    <name type="common">Fruit fly</name>
    <dbReference type="NCBI Taxonomy" id="7260"/>
    <lineage>
        <taxon>Eukaryota</taxon>
        <taxon>Metazoa</taxon>
        <taxon>Ecdysozoa</taxon>
        <taxon>Arthropoda</taxon>
        <taxon>Hexapoda</taxon>
        <taxon>Insecta</taxon>
        <taxon>Pterygota</taxon>
        <taxon>Neoptera</taxon>
        <taxon>Endopterygota</taxon>
        <taxon>Diptera</taxon>
        <taxon>Brachycera</taxon>
        <taxon>Muscomorpha</taxon>
        <taxon>Ephydroidea</taxon>
        <taxon>Drosophilidae</taxon>
        <taxon>Drosophila</taxon>
        <taxon>Sophophora</taxon>
    </lineage>
</organism>
<dbReference type="InParanoid" id="B4N085"/>
<sequence length="992" mass="113380">MKYLGYLLFVVFLTANIEQSIAVCGYEACHDTVPGMINVHIVPHSHDDVGWQKTVEQYFYGHRNVIHHGGVQYIIDSVVQALLKNPERRFIQVESVFFSKWWNEQSEVIKQIVQQLTDEGRLEFTGGAWSMNDEAATNYQSVIDQFTLGLKFLDDNLGSCARPRIGWQVDPFGHSREQASIFAQMGFDGEFFARMDETDKAQRLEKLNMEMIWQASESLSNHEIFTGLLYRHYSSPTGFCFDVHCVDYPIIDTDSYENNVKDRTDEFIRYLDQVAPHFRSNHIMVPFGGDFQFEDAEYTFRNLDRLIKYINERQSDGDKYNMLYSTPACYLKAVHDSVQTYPNKTLDFFPLATDNNSFWTGYFTSRTTQKRFERTGNHMLQVAKQLSSFAHLTSEERKKELDSLRSIMGIMQHHDAITGTEKQAVSDDYDYLMYNGIIGASNNARDALRQLTNLPNGEFENCLQLNISVCAFTKDSADNVVVTLFNPLAHTTSQYVRIPVKDESYEVTDEQDRTVASEVVPVAWPVLALEYRSNDTQHELVFEASVDKITHYFIKKVDNAESSIAAMPKKSKILTNNDKFNDIAPYDDDDSEETVVQNSLIKLTFDNKSGRLKTVEMNGVTESIEQKFAVYKTKDSGAYLFRTNGEAEEVEDDVEFTVYEGALVKEVHQQVNEYISQVIRIYEGVNRVEFEWLVGPIPTDSDTAREIVTLFKSGISSDGVFYTDANGRELIWRKKDKREDYDPDLSVQPISGNFYPVTSRMVLEDSNKRIALLTDRAQGGTSLKNGQLELMLHRRLIRDDDKGVGETLNEQKFGNPLIARGKVHLILNTVGSKASAAERLAEKQLHLPLWEFFSKKSSVDSNAVAKAIPDFNDFPPSVHLLTLEPFSQDEVLFRVENFMDHNEGKVVSFNIRSIFDTLNGLEIRETTLDGNLPLSEMKRFKFYHDGSGVVPTEPQYSTASHKPLAADKSQEAYEFSVTLKPMQIRTFIIKRE</sequence>
<dbReference type="PANTHER" id="PTHR11607:SF3">
    <property type="entry name" value="LYSOSOMAL ALPHA-MANNOSIDASE"/>
    <property type="match status" value="1"/>
</dbReference>
<keyword evidence="8" id="KW-0325">Glycoprotein</keyword>
<dbReference type="Gene3D" id="3.20.110.10">
    <property type="entry name" value="Glycoside hydrolase 38, N terminal domain"/>
    <property type="match status" value="1"/>
</dbReference>
<name>B4N085_DROWI</name>
<dbReference type="InterPro" id="IPR050843">
    <property type="entry name" value="Glycosyl_Hydrlase_38"/>
</dbReference>
<dbReference type="GO" id="GO:0030246">
    <property type="term" value="F:carbohydrate binding"/>
    <property type="evidence" value="ECO:0007669"/>
    <property type="project" value="InterPro"/>
</dbReference>
<dbReference type="GO" id="GO:0006013">
    <property type="term" value="P:mannose metabolic process"/>
    <property type="evidence" value="ECO:0007669"/>
    <property type="project" value="InterPro"/>
</dbReference>
<keyword evidence="4 10" id="KW-0479">Metal-binding</keyword>
<feature type="signal peptide" evidence="10">
    <location>
        <begin position="1"/>
        <end position="22"/>
    </location>
</feature>
<dbReference type="SMR" id="B4N085"/>
<evidence type="ECO:0000259" key="11">
    <source>
        <dbReference type="SMART" id="SM00872"/>
    </source>
</evidence>
<evidence type="ECO:0000256" key="7">
    <source>
        <dbReference type="ARBA" id="ARBA00023157"/>
    </source>
</evidence>
<dbReference type="Gene3D" id="2.60.40.1360">
    <property type="match status" value="1"/>
</dbReference>
<evidence type="ECO:0000313" key="12">
    <source>
        <dbReference type="EMBL" id="EDW77498.1"/>
    </source>
</evidence>
<evidence type="ECO:0000256" key="6">
    <source>
        <dbReference type="ARBA" id="ARBA00022833"/>
    </source>
</evidence>
<dbReference type="InterPro" id="IPR041147">
    <property type="entry name" value="GH38_C"/>
</dbReference>
<keyword evidence="7" id="KW-1015">Disulfide bond</keyword>
<dbReference type="InterPro" id="IPR027291">
    <property type="entry name" value="Glyco_hydro_38_N_sf"/>
</dbReference>
<dbReference type="KEGG" id="dwi:6643948"/>
<comment type="cofactor">
    <cofactor evidence="10">
        <name>Zn(2+)</name>
        <dbReference type="ChEBI" id="CHEBI:29105"/>
    </cofactor>
    <text evidence="10">Binds 1 zinc ion per subunit.</text>
</comment>
<dbReference type="OrthoDB" id="2016903at2759"/>
<dbReference type="SUPFAM" id="SSF74650">
    <property type="entry name" value="Galactose mutarotase-like"/>
    <property type="match status" value="1"/>
</dbReference>
<dbReference type="EMBL" id="CH963920">
    <property type="protein sequence ID" value="EDW77498.1"/>
    <property type="molecule type" value="Genomic_DNA"/>
</dbReference>
<dbReference type="SMART" id="SM00872">
    <property type="entry name" value="Alpha-mann_mid"/>
    <property type="match status" value="1"/>
</dbReference>
<dbReference type="PhylomeDB" id="B4N085"/>
<evidence type="ECO:0000256" key="10">
    <source>
        <dbReference type="RuleBase" id="RU361199"/>
    </source>
</evidence>
<dbReference type="PANTHER" id="PTHR11607">
    <property type="entry name" value="ALPHA-MANNOSIDASE"/>
    <property type="match status" value="1"/>
</dbReference>
<dbReference type="EC" id="3.2.1.-" evidence="10"/>
<evidence type="ECO:0000256" key="9">
    <source>
        <dbReference type="ARBA" id="ARBA00023295"/>
    </source>
</evidence>
<feature type="chain" id="PRO_5017847228" description="Alpha-mannosidase" evidence="10">
    <location>
        <begin position="23"/>
        <end position="992"/>
    </location>
</feature>